<evidence type="ECO:0000313" key="1">
    <source>
        <dbReference type="EMBL" id="CAK0877750.1"/>
    </source>
</evidence>
<dbReference type="EMBL" id="CAUYUJ010017771">
    <property type="protein sequence ID" value="CAK0877750.1"/>
    <property type="molecule type" value="Genomic_DNA"/>
</dbReference>
<evidence type="ECO:0000313" key="2">
    <source>
        <dbReference type="Proteomes" id="UP001189429"/>
    </source>
</evidence>
<protein>
    <submittedName>
        <fullName evidence="1">Uncharacterized protein</fullName>
    </submittedName>
</protein>
<name>A0ABN9VZZ1_9DINO</name>
<sequence length="128" mass="14602">MLSDTGRYLSRCFAFYSKFQHVVCVAMYFDSRTLARVTFQCDALSSTVAFGMCHRWCEVTKVDAEFSASIRHWAPATSGWTTWMCRHMLFALLAWFSGFPKVARTRNINILARGIAAAQLCSGKQRIR</sequence>
<keyword evidence="2" id="KW-1185">Reference proteome</keyword>
<reference evidence="1" key="1">
    <citation type="submission" date="2023-10" db="EMBL/GenBank/DDBJ databases">
        <authorList>
            <person name="Chen Y."/>
            <person name="Shah S."/>
            <person name="Dougan E. K."/>
            <person name="Thang M."/>
            <person name="Chan C."/>
        </authorList>
    </citation>
    <scope>NUCLEOTIDE SEQUENCE [LARGE SCALE GENOMIC DNA]</scope>
</reference>
<organism evidence="1 2">
    <name type="scientific">Prorocentrum cordatum</name>
    <dbReference type="NCBI Taxonomy" id="2364126"/>
    <lineage>
        <taxon>Eukaryota</taxon>
        <taxon>Sar</taxon>
        <taxon>Alveolata</taxon>
        <taxon>Dinophyceae</taxon>
        <taxon>Prorocentrales</taxon>
        <taxon>Prorocentraceae</taxon>
        <taxon>Prorocentrum</taxon>
    </lineage>
</organism>
<dbReference type="Proteomes" id="UP001189429">
    <property type="component" value="Unassembled WGS sequence"/>
</dbReference>
<proteinExistence type="predicted"/>
<comment type="caution">
    <text evidence="1">The sequence shown here is derived from an EMBL/GenBank/DDBJ whole genome shotgun (WGS) entry which is preliminary data.</text>
</comment>
<gene>
    <name evidence="1" type="ORF">PCOR1329_LOCUS61718</name>
</gene>
<accession>A0ABN9VZZ1</accession>